<evidence type="ECO:0000256" key="3">
    <source>
        <dbReference type="ARBA" id="ARBA00011890"/>
    </source>
</evidence>
<dbReference type="SUPFAM" id="SSF53335">
    <property type="entry name" value="S-adenosyl-L-methionine-dependent methyltransferases"/>
    <property type="match status" value="1"/>
</dbReference>
<evidence type="ECO:0000313" key="12">
    <source>
        <dbReference type="EMBL" id="GAA3727759.1"/>
    </source>
</evidence>
<dbReference type="GO" id="GO:0008168">
    <property type="term" value="F:methyltransferase activity"/>
    <property type="evidence" value="ECO:0007669"/>
    <property type="project" value="UniProtKB-KW"/>
</dbReference>
<dbReference type="PANTHER" id="PTHR11579">
    <property type="entry name" value="PROTEIN-L-ISOASPARTATE O-METHYLTRANSFERASE"/>
    <property type="match status" value="1"/>
</dbReference>
<name>A0ABP7EZL3_9ACTN</name>
<dbReference type="Proteomes" id="UP001500908">
    <property type="component" value="Unassembled WGS sequence"/>
</dbReference>
<evidence type="ECO:0000256" key="8">
    <source>
        <dbReference type="ARBA" id="ARBA00022691"/>
    </source>
</evidence>
<evidence type="ECO:0000256" key="2">
    <source>
        <dbReference type="ARBA" id="ARBA00005369"/>
    </source>
</evidence>
<organism evidence="12 13">
    <name type="scientific">Salinactinospora qingdaonensis</name>
    <dbReference type="NCBI Taxonomy" id="702744"/>
    <lineage>
        <taxon>Bacteria</taxon>
        <taxon>Bacillati</taxon>
        <taxon>Actinomycetota</taxon>
        <taxon>Actinomycetes</taxon>
        <taxon>Streptosporangiales</taxon>
        <taxon>Nocardiopsidaceae</taxon>
        <taxon>Salinactinospora</taxon>
    </lineage>
</organism>
<dbReference type="InterPro" id="IPR000682">
    <property type="entry name" value="PCMT"/>
</dbReference>
<dbReference type="GO" id="GO:0032259">
    <property type="term" value="P:methylation"/>
    <property type="evidence" value="ECO:0007669"/>
    <property type="project" value="UniProtKB-KW"/>
</dbReference>
<dbReference type="Gene3D" id="3.40.50.150">
    <property type="entry name" value="Vaccinia Virus protein VP39"/>
    <property type="match status" value="1"/>
</dbReference>
<comment type="subcellular location">
    <subcellularLocation>
        <location evidence="1">Cytoplasm</location>
    </subcellularLocation>
</comment>
<accession>A0ABP7EZL3</accession>
<keyword evidence="8" id="KW-0949">S-adenosyl-L-methionine</keyword>
<evidence type="ECO:0000256" key="1">
    <source>
        <dbReference type="ARBA" id="ARBA00004496"/>
    </source>
</evidence>
<dbReference type="RefSeq" id="WP_344966935.1">
    <property type="nucleotide sequence ID" value="NZ_BAABDD010000002.1"/>
</dbReference>
<evidence type="ECO:0000256" key="4">
    <source>
        <dbReference type="ARBA" id="ARBA00013346"/>
    </source>
</evidence>
<evidence type="ECO:0000256" key="6">
    <source>
        <dbReference type="ARBA" id="ARBA00022603"/>
    </source>
</evidence>
<dbReference type="CDD" id="cd02440">
    <property type="entry name" value="AdoMet_MTases"/>
    <property type="match status" value="1"/>
</dbReference>
<proteinExistence type="inferred from homology"/>
<dbReference type="EMBL" id="BAABDD010000002">
    <property type="protein sequence ID" value="GAA3727759.1"/>
    <property type="molecule type" value="Genomic_DNA"/>
</dbReference>
<keyword evidence="6 12" id="KW-0489">Methyltransferase</keyword>
<comment type="caution">
    <text evidence="12">The sequence shown here is derived from an EMBL/GenBank/DDBJ whole genome shotgun (WGS) entry which is preliminary data.</text>
</comment>
<protein>
    <recommendedName>
        <fullName evidence="4">Protein-L-isoaspartate O-methyltransferase</fullName>
        <ecNumber evidence="3">2.1.1.77</ecNumber>
    </recommendedName>
    <alternativeName>
        <fullName evidence="11">L-isoaspartyl protein carboxyl methyltransferase</fullName>
    </alternativeName>
    <alternativeName>
        <fullName evidence="9">Protein L-isoaspartyl methyltransferase</fullName>
    </alternativeName>
    <alternativeName>
        <fullName evidence="10">Protein-beta-aspartate methyltransferase</fullName>
    </alternativeName>
</protein>
<sequence length="396" mass="43063">MTFPSGPDRLADSLLERGVLTDPGWEHAVRRVPRRSFIPATIWPRDDDGWRSPRDRTAAEWEHDVYADYAIVTQVDDGHPTGTDGRGRVPTNSISQPSLVVTMLQPLDLRDDERVLEIGTGTGYNTALLCERLGEDNVVSIEVDEDVAAQARETLHSLGYKPTLLVGDGAAGAPERAPFDRVLATVAARHVPPAWIQQTPPGGVVVAPWGTGFTEPVLLRLLVANDAAHGRIVGDAPFMWLRGQRTALGGAGVFIDVDTDETTPARITVNPRIIAERDAGWETTVGVLVPGVDYVVYEAQDDSGEASIYVFDRDGSRSWALGEYVPYASEYESVWHGPRDLWAEIGAARQAWETAGCPGRDRLGLTVTPEGQHTLWVDTPTTSYSGDALAHLSISL</sequence>
<reference evidence="13" key="1">
    <citation type="journal article" date="2019" name="Int. J. Syst. Evol. Microbiol.">
        <title>The Global Catalogue of Microorganisms (GCM) 10K type strain sequencing project: providing services to taxonomists for standard genome sequencing and annotation.</title>
        <authorList>
            <consortium name="The Broad Institute Genomics Platform"/>
            <consortium name="The Broad Institute Genome Sequencing Center for Infectious Disease"/>
            <person name="Wu L."/>
            <person name="Ma J."/>
        </authorList>
    </citation>
    <scope>NUCLEOTIDE SEQUENCE [LARGE SCALE GENOMIC DNA]</scope>
    <source>
        <strain evidence="13">JCM 17137</strain>
    </source>
</reference>
<gene>
    <name evidence="12" type="ORF">GCM10022402_05580</name>
</gene>
<comment type="similarity">
    <text evidence="2">Belongs to the methyltransferase superfamily. L-isoaspartyl/D-aspartyl protein methyltransferase family.</text>
</comment>
<evidence type="ECO:0000256" key="7">
    <source>
        <dbReference type="ARBA" id="ARBA00022679"/>
    </source>
</evidence>
<keyword evidence="7" id="KW-0808">Transferase</keyword>
<evidence type="ECO:0000313" key="13">
    <source>
        <dbReference type="Proteomes" id="UP001500908"/>
    </source>
</evidence>
<keyword evidence="5" id="KW-0963">Cytoplasm</keyword>
<keyword evidence="13" id="KW-1185">Reference proteome</keyword>
<evidence type="ECO:0000256" key="5">
    <source>
        <dbReference type="ARBA" id="ARBA00022490"/>
    </source>
</evidence>
<evidence type="ECO:0000256" key="11">
    <source>
        <dbReference type="ARBA" id="ARBA00031350"/>
    </source>
</evidence>
<dbReference type="Pfam" id="PF01135">
    <property type="entry name" value="PCMT"/>
    <property type="match status" value="1"/>
</dbReference>
<dbReference type="EC" id="2.1.1.77" evidence="3"/>
<evidence type="ECO:0000256" key="10">
    <source>
        <dbReference type="ARBA" id="ARBA00031323"/>
    </source>
</evidence>
<dbReference type="PANTHER" id="PTHR11579:SF0">
    <property type="entry name" value="PROTEIN-L-ISOASPARTATE(D-ASPARTATE) O-METHYLTRANSFERASE"/>
    <property type="match status" value="1"/>
</dbReference>
<evidence type="ECO:0000256" key="9">
    <source>
        <dbReference type="ARBA" id="ARBA00030757"/>
    </source>
</evidence>
<dbReference type="InterPro" id="IPR029063">
    <property type="entry name" value="SAM-dependent_MTases_sf"/>
</dbReference>